<protein>
    <submittedName>
        <fullName evidence="3">Uncharacterized protein LOC101855745</fullName>
    </submittedName>
</protein>
<keyword evidence="2" id="KW-1185">Reference proteome</keyword>
<dbReference type="InterPro" id="IPR005049">
    <property type="entry name" value="STL-like"/>
</dbReference>
<organism evidence="2 3">
    <name type="scientific">Aplysia californica</name>
    <name type="common">California sea hare</name>
    <dbReference type="NCBI Taxonomy" id="6500"/>
    <lineage>
        <taxon>Eukaryota</taxon>
        <taxon>Metazoa</taxon>
        <taxon>Spiralia</taxon>
        <taxon>Lophotrochozoa</taxon>
        <taxon>Mollusca</taxon>
        <taxon>Gastropoda</taxon>
        <taxon>Heterobranchia</taxon>
        <taxon>Euthyneura</taxon>
        <taxon>Tectipleura</taxon>
        <taxon>Aplysiida</taxon>
        <taxon>Aplysioidea</taxon>
        <taxon>Aplysiidae</taxon>
        <taxon>Aplysia</taxon>
    </lineage>
</organism>
<sequence length="118" mass="13811">MDRGKEQENFLKKEWLEKPGLDRDLDAVEKQEQKFGDMPKRPAKMDEIPSFKKDDILDNTRHIKVNEQDKHDKWIVVTSIALPTADVKFLSQIPEWKVVVVGDTKTPVNWRLLKAPFI</sequence>
<accession>A0ABM1VZQ8</accession>
<proteinExistence type="predicted"/>
<evidence type="ECO:0000256" key="1">
    <source>
        <dbReference type="SAM" id="MobiDB-lite"/>
    </source>
</evidence>
<dbReference type="PANTHER" id="PTHR31362">
    <property type="entry name" value="GLYCOSYLTRANSFERASE STELLO1-RELATED"/>
    <property type="match status" value="1"/>
</dbReference>
<gene>
    <name evidence="3" type="primary">LOC101855745</name>
</gene>
<reference evidence="3" key="1">
    <citation type="submission" date="2025-08" db="UniProtKB">
        <authorList>
            <consortium name="RefSeq"/>
        </authorList>
    </citation>
    <scope>IDENTIFICATION</scope>
</reference>
<evidence type="ECO:0000313" key="3">
    <source>
        <dbReference type="RefSeq" id="XP_035827901.1"/>
    </source>
</evidence>
<evidence type="ECO:0000313" key="2">
    <source>
        <dbReference type="Proteomes" id="UP000694888"/>
    </source>
</evidence>
<dbReference type="GeneID" id="101855745"/>
<name>A0ABM1VZQ8_APLCA</name>
<dbReference type="PANTHER" id="PTHR31362:SF0">
    <property type="entry name" value="EXOSTOSIN DOMAIN-CONTAINING PROTEIN-RELATED"/>
    <property type="match status" value="1"/>
</dbReference>
<dbReference type="RefSeq" id="XP_035827901.1">
    <property type="nucleotide sequence ID" value="XM_035972008.1"/>
</dbReference>
<feature type="region of interest" description="Disordered" evidence="1">
    <location>
        <begin position="32"/>
        <end position="51"/>
    </location>
</feature>
<dbReference type="Proteomes" id="UP000694888">
    <property type="component" value="Unplaced"/>
</dbReference>